<organism evidence="2 3">
    <name type="scientific">Bifidobacterium moraviense</name>
    <dbReference type="NCBI Taxonomy" id="2675323"/>
    <lineage>
        <taxon>Bacteria</taxon>
        <taxon>Bacillati</taxon>
        <taxon>Actinomycetota</taxon>
        <taxon>Actinomycetes</taxon>
        <taxon>Bifidobacteriales</taxon>
        <taxon>Bifidobacteriaceae</taxon>
        <taxon>Bifidobacterium</taxon>
    </lineage>
</organism>
<evidence type="ECO:0000313" key="3">
    <source>
        <dbReference type="Proteomes" id="UP000588277"/>
    </source>
</evidence>
<dbReference type="Proteomes" id="UP000588277">
    <property type="component" value="Unassembled WGS sequence"/>
</dbReference>
<dbReference type="EMBL" id="JAAIIH010000001">
    <property type="protein sequence ID" value="NMM99922.1"/>
    <property type="molecule type" value="Genomic_DNA"/>
</dbReference>
<feature type="transmembrane region" description="Helical" evidence="1">
    <location>
        <begin position="138"/>
        <end position="159"/>
    </location>
</feature>
<gene>
    <name evidence="2" type="ORF">G1C96_0500</name>
</gene>
<name>A0A7Y0F0U0_9BIFI</name>
<proteinExistence type="predicted"/>
<feature type="transmembrane region" description="Helical" evidence="1">
    <location>
        <begin position="204"/>
        <end position="224"/>
    </location>
</feature>
<feature type="transmembrane region" description="Helical" evidence="1">
    <location>
        <begin position="230"/>
        <end position="250"/>
    </location>
</feature>
<keyword evidence="1" id="KW-0812">Transmembrane</keyword>
<keyword evidence="1" id="KW-1133">Transmembrane helix</keyword>
<keyword evidence="1" id="KW-0472">Membrane</keyword>
<evidence type="ECO:0000256" key="1">
    <source>
        <dbReference type="SAM" id="Phobius"/>
    </source>
</evidence>
<feature type="transmembrane region" description="Helical" evidence="1">
    <location>
        <begin position="55"/>
        <end position="76"/>
    </location>
</feature>
<feature type="transmembrane region" description="Helical" evidence="1">
    <location>
        <begin position="96"/>
        <end position="117"/>
    </location>
</feature>
<dbReference type="RefSeq" id="WP_169275059.1">
    <property type="nucleotide sequence ID" value="NZ_JAAIIH010000001.1"/>
</dbReference>
<sequence length="266" mass="28321">MKHSDDDMPGGRIPYPSASERDASIAMIVARGMPTRTRLADVVIALVRSVGLRDLFFGVWDCVFLGIMAAACLWGLLVAGAGGFLAAADGAGEGRLAVLMFLISPFLYEIVHLLVMLKERERRTLDLWRVCRWSFRRLAAVRMLAFGTISVLANTAGALAVDAASGRRLPLITMLGVSFASLFLFALGQLAADVRCAWSARAAVMPAAWLALSGIGWTCGGPVTALLERLPAAVSLGVAVGLAVLFVAALRRQMNVPAVRLARARA</sequence>
<feature type="transmembrane region" description="Helical" evidence="1">
    <location>
        <begin position="171"/>
        <end position="192"/>
    </location>
</feature>
<comment type="caution">
    <text evidence="2">The sequence shown here is derived from an EMBL/GenBank/DDBJ whole genome shotgun (WGS) entry which is preliminary data.</text>
</comment>
<reference evidence="2 3" key="1">
    <citation type="submission" date="2020-02" db="EMBL/GenBank/DDBJ databases">
        <title>Characterization of phylogenetic diversity of novel bifidobacterial species isolated in Czech ZOOs.</title>
        <authorList>
            <person name="Lugli G.A."/>
            <person name="Vera N.B."/>
            <person name="Ventura M."/>
        </authorList>
    </citation>
    <scope>NUCLEOTIDE SEQUENCE [LARGE SCALE GENOMIC DNA]</scope>
    <source>
        <strain evidence="2 3">DSM 109958</strain>
    </source>
</reference>
<evidence type="ECO:0000313" key="2">
    <source>
        <dbReference type="EMBL" id="NMM99922.1"/>
    </source>
</evidence>
<keyword evidence="3" id="KW-1185">Reference proteome</keyword>
<accession>A0A7Y0F0U0</accession>
<protein>
    <submittedName>
        <fullName evidence="2">Uncharacterized protein</fullName>
    </submittedName>
</protein>
<dbReference type="AlphaFoldDB" id="A0A7Y0F0U0"/>